<dbReference type="EMBL" id="FOLO01000002">
    <property type="protein sequence ID" value="SFB88226.1"/>
    <property type="molecule type" value="Genomic_DNA"/>
</dbReference>
<sequence>LADSIKNTNTQEQLTNIANNIENTDNQTQLTELINAVNNLDQKAELAELIKINSDLNNTLSQQKTPEVNIDNHTDPQVADAVQAIAQTIEVSLLPVLKIMHHKIRLDHDVWNKVDAISKKLRQLDPAFNVPETTLTDNDQEIIIKTND</sequence>
<organism evidence="1 2">
    <name type="scientific">Pseudoalteromonas denitrificans DSM 6059</name>
    <dbReference type="NCBI Taxonomy" id="1123010"/>
    <lineage>
        <taxon>Bacteria</taxon>
        <taxon>Pseudomonadati</taxon>
        <taxon>Pseudomonadota</taxon>
        <taxon>Gammaproteobacteria</taxon>
        <taxon>Alteromonadales</taxon>
        <taxon>Pseudoalteromonadaceae</taxon>
        <taxon>Pseudoalteromonas</taxon>
    </lineage>
</organism>
<proteinExistence type="predicted"/>
<reference evidence="1 2" key="1">
    <citation type="submission" date="2016-10" db="EMBL/GenBank/DDBJ databases">
        <authorList>
            <person name="de Groot N.N."/>
        </authorList>
    </citation>
    <scope>NUCLEOTIDE SEQUENCE [LARGE SCALE GENOMIC DNA]</scope>
    <source>
        <strain evidence="1 2">DSM 6059</strain>
    </source>
</reference>
<dbReference type="AlphaFoldDB" id="A0A1I1ENI5"/>
<gene>
    <name evidence="1" type="ORF">SAMN02745724_00348</name>
</gene>
<accession>A0A1I1ENI5</accession>
<dbReference type="RefSeq" id="WP_177207918.1">
    <property type="nucleotide sequence ID" value="NZ_FOLO01000002.1"/>
</dbReference>
<name>A0A1I1ENI5_9GAMM</name>
<feature type="non-terminal residue" evidence="1">
    <location>
        <position position="1"/>
    </location>
</feature>
<evidence type="ECO:0000313" key="1">
    <source>
        <dbReference type="EMBL" id="SFB88226.1"/>
    </source>
</evidence>
<protein>
    <submittedName>
        <fullName evidence="1">Uncharacterized protein</fullName>
    </submittedName>
</protein>
<keyword evidence="2" id="KW-1185">Reference proteome</keyword>
<dbReference type="Proteomes" id="UP000198862">
    <property type="component" value="Unassembled WGS sequence"/>
</dbReference>
<evidence type="ECO:0000313" key="2">
    <source>
        <dbReference type="Proteomes" id="UP000198862"/>
    </source>
</evidence>